<dbReference type="RefSeq" id="WP_089408340.1">
    <property type="nucleotide sequence ID" value="NZ_FZOU01000003.1"/>
</dbReference>
<dbReference type="InterPro" id="IPR041049">
    <property type="entry name" value="DUF5615"/>
</dbReference>
<evidence type="ECO:0000313" key="2">
    <source>
        <dbReference type="EMBL" id="SNS95723.1"/>
    </source>
</evidence>
<protein>
    <recommendedName>
        <fullName evidence="1">DUF5615 domain-containing protein</fullName>
    </recommendedName>
</protein>
<feature type="domain" description="DUF5615" evidence="1">
    <location>
        <begin position="1"/>
        <end position="84"/>
    </location>
</feature>
<accession>A0A239IRM2</accession>
<organism evidence="2 3">
    <name type="scientific">Granulicella rosea</name>
    <dbReference type="NCBI Taxonomy" id="474952"/>
    <lineage>
        <taxon>Bacteria</taxon>
        <taxon>Pseudomonadati</taxon>
        <taxon>Acidobacteriota</taxon>
        <taxon>Terriglobia</taxon>
        <taxon>Terriglobales</taxon>
        <taxon>Acidobacteriaceae</taxon>
        <taxon>Granulicella</taxon>
    </lineage>
</organism>
<dbReference type="OrthoDB" id="8085537at2"/>
<proteinExistence type="predicted"/>
<evidence type="ECO:0000259" key="1">
    <source>
        <dbReference type="Pfam" id="PF18480"/>
    </source>
</evidence>
<gene>
    <name evidence="2" type="ORF">SAMN05421770_103222</name>
</gene>
<dbReference type="AlphaFoldDB" id="A0A239IRM2"/>
<name>A0A239IRM2_9BACT</name>
<sequence>MIVLLDENLPHSLRLALAGHDVRTVAYMGWAGVKNGELLALAEAAQFQVFVTADQNLKYQQNFTGRWIAMIYLTAQTWPMISPHVALIAKAINAEPDSFQIVDCGEFRRR</sequence>
<keyword evidence="3" id="KW-1185">Reference proteome</keyword>
<dbReference type="Proteomes" id="UP000198356">
    <property type="component" value="Unassembled WGS sequence"/>
</dbReference>
<dbReference type="EMBL" id="FZOU01000003">
    <property type="protein sequence ID" value="SNS95723.1"/>
    <property type="molecule type" value="Genomic_DNA"/>
</dbReference>
<dbReference type="Pfam" id="PF18480">
    <property type="entry name" value="DUF5615"/>
    <property type="match status" value="1"/>
</dbReference>
<reference evidence="2 3" key="1">
    <citation type="submission" date="2017-06" db="EMBL/GenBank/DDBJ databases">
        <authorList>
            <person name="Kim H.J."/>
            <person name="Triplett B.A."/>
        </authorList>
    </citation>
    <scope>NUCLEOTIDE SEQUENCE [LARGE SCALE GENOMIC DNA]</scope>
    <source>
        <strain evidence="2 3">DSM 18704</strain>
    </source>
</reference>
<evidence type="ECO:0000313" key="3">
    <source>
        <dbReference type="Proteomes" id="UP000198356"/>
    </source>
</evidence>